<dbReference type="Proteomes" id="UP000078343">
    <property type="component" value="Unassembled WGS sequence"/>
</dbReference>
<dbReference type="InterPro" id="IPR000953">
    <property type="entry name" value="Chromo/chromo_shadow_dom"/>
</dbReference>
<protein>
    <recommendedName>
        <fullName evidence="3">Chromo domain-containing protein</fullName>
    </recommendedName>
</protein>
<dbReference type="RefSeq" id="XP_018691206.1">
    <property type="nucleotide sequence ID" value="XM_018840085.1"/>
</dbReference>
<feature type="compositionally biased region" description="Polar residues" evidence="2">
    <location>
        <begin position="228"/>
        <end position="239"/>
    </location>
</feature>
<dbReference type="Gene3D" id="2.40.50.40">
    <property type="match status" value="1"/>
</dbReference>
<feature type="compositionally biased region" description="Polar residues" evidence="2">
    <location>
        <begin position="137"/>
        <end position="147"/>
    </location>
</feature>
<proteinExistence type="predicted"/>
<feature type="compositionally biased region" description="Polar residues" evidence="2">
    <location>
        <begin position="157"/>
        <end position="175"/>
    </location>
</feature>
<evidence type="ECO:0000313" key="4">
    <source>
        <dbReference type="EMBL" id="OAP57839.1"/>
    </source>
</evidence>
<feature type="compositionally biased region" description="Polar residues" evidence="2">
    <location>
        <begin position="444"/>
        <end position="465"/>
    </location>
</feature>
<organism evidence="4 5">
    <name type="scientific">Fonsecaea erecta</name>
    <dbReference type="NCBI Taxonomy" id="1367422"/>
    <lineage>
        <taxon>Eukaryota</taxon>
        <taxon>Fungi</taxon>
        <taxon>Dikarya</taxon>
        <taxon>Ascomycota</taxon>
        <taxon>Pezizomycotina</taxon>
        <taxon>Eurotiomycetes</taxon>
        <taxon>Chaetothyriomycetidae</taxon>
        <taxon>Chaetothyriales</taxon>
        <taxon>Herpotrichiellaceae</taxon>
        <taxon>Fonsecaea</taxon>
    </lineage>
</organism>
<dbReference type="SUPFAM" id="SSF54160">
    <property type="entry name" value="Chromo domain-like"/>
    <property type="match status" value="1"/>
</dbReference>
<dbReference type="CDD" id="cd18966">
    <property type="entry name" value="chromodomain"/>
    <property type="match status" value="1"/>
</dbReference>
<dbReference type="PROSITE" id="PS50013">
    <property type="entry name" value="CHROMO_2"/>
    <property type="match status" value="1"/>
</dbReference>
<feature type="region of interest" description="Disordered" evidence="2">
    <location>
        <begin position="303"/>
        <end position="474"/>
    </location>
</feature>
<feature type="compositionally biased region" description="Polar residues" evidence="2">
    <location>
        <begin position="202"/>
        <end position="215"/>
    </location>
</feature>
<dbReference type="AlphaFoldDB" id="A0A178ZDI5"/>
<evidence type="ECO:0000256" key="1">
    <source>
        <dbReference type="ARBA" id="ARBA00011353"/>
    </source>
</evidence>
<reference evidence="4 5" key="1">
    <citation type="submission" date="2016-04" db="EMBL/GenBank/DDBJ databases">
        <title>Draft genome of Fonsecaea erecta CBS 125763.</title>
        <authorList>
            <person name="Weiss V.A."/>
            <person name="Vicente V.A."/>
            <person name="Raittz R.T."/>
            <person name="Moreno L.F."/>
            <person name="De Souza E.M."/>
            <person name="Pedrosa F.O."/>
            <person name="Steffens M.B."/>
            <person name="Faoro H."/>
            <person name="Tadra-Sfeir M.Z."/>
            <person name="Najafzadeh M.J."/>
            <person name="Felipe M.S."/>
            <person name="Teixeira M."/>
            <person name="Sun J."/>
            <person name="Xi L."/>
            <person name="Gomes R."/>
            <person name="De Azevedo C.M."/>
            <person name="Salgado C.G."/>
            <person name="Da Silva M.B."/>
            <person name="Nascimento M.F."/>
            <person name="Queiroz-Telles F."/>
            <person name="Attili D.S."/>
            <person name="Gorbushina A."/>
        </authorList>
    </citation>
    <scope>NUCLEOTIDE SEQUENCE [LARGE SCALE GENOMIC DNA]</scope>
    <source>
        <strain evidence="4 5">CBS 125763</strain>
    </source>
</reference>
<sequence>MSDSDSDSATSADESVAYVERLLYQSEGNGRPLYLVKWSGYGIERCTWEPAESFIDPSILVGWEMQREAGDVLDENTLATVQARMDAYEKKEARKRCRKEFERASGRPPKSNPPGVKRPRASRSPSIKVEAPETSGVKETQTAEQPRSPNPPVAQAGSAQVTSTQVDSYQPSATTVDPKPNITPPVPLPLAQGEGAPRPITTAKQGGNIQTNQDPKPTKSYVTPGPGLNQNTLRGPNTSAAGKQQGNAQAAPMATYTGKGKAGQMFKNMREQNRYTKLASREPAPDISKLDLREADAWPVSGLAEPASKIHGPSPKDGRGSSPLFFSEDETELPQTDNQETRGEACKSPRQSVPGEPPLRATEAAPSIPLASLAPDKSAANWGSSQWPIRNMITDTRPISIKSKSRRSMSSTALRTPFAERRPSPSRPRSTSAHDYDDVGGPSTRVQIPSSHSPPKASTTSSAQKSRWPVKGSPNHELPTNLDVYLLYGHYDVGLVTLAGIPPWLSRKLGKTTGGRHPTIAFKKHWMMNGAEFSDFSADKLHIQEHGTFPIQARDDARRAVERLCKDMKDNDLIAVWEYLPHDSLVLVLSWKDSSAENVNEFETPLRISLRNKRPGIYLGNHPGAVDYRQHPSGERDTRFPGAIPKSAQPLPRSAVAEDAGVYTQSPFKPSAPTRTMTLAKWPSASAHSQVQSPVNSLTSAPGAATILANTPAVERSPSSANDNTLPGGVDRSRHELWVMICFGKSNPVDAEAVRQWLCTHNRPYRVFIDTEKNGWDKFRDGISSKDSAILFHEMHRAYCDLPLFHKVLERQHLSCYEVPSQSPLGKLKEPKLGQEGGWTKLFPRGSVFCITEDTLNRHLQDVLWFMTWFEYRSRKETLRLALPPDISSWLLRRAKDNVGGKISDKYINIVQSVHRLRARSSEVSWSNTSRRDDPDEFVHARPWDHSSEIIQSPPPSPFFGDWDRADFGHEAVRARDKSLIKWFVGWAAANSPLYRKFFVLDATHDNGTENHSWHISFRHITSWKQDIDRIEQREHEISTFSQTW</sequence>
<evidence type="ECO:0000313" key="5">
    <source>
        <dbReference type="Proteomes" id="UP000078343"/>
    </source>
</evidence>
<dbReference type="InterPro" id="IPR023780">
    <property type="entry name" value="Chromo_domain"/>
</dbReference>
<feature type="domain" description="Chromo" evidence="3">
    <location>
        <begin position="17"/>
        <end position="75"/>
    </location>
</feature>
<dbReference type="GeneID" id="30012745"/>
<accession>A0A178ZDI5</accession>
<evidence type="ECO:0000256" key="2">
    <source>
        <dbReference type="SAM" id="MobiDB-lite"/>
    </source>
</evidence>
<dbReference type="SMART" id="SM00298">
    <property type="entry name" value="CHROMO"/>
    <property type="match status" value="1"/>
</dbReference>
<evidence type="ECO:0000259" key="3">
    <source>
        <dbReference type="PROSITE" id="PS50013"/>
    </source>
</evidence>
<dbReference type="InterPro" id="IPR016197">
    <property type="entry name" value="Chromo-like_dom_sf"/>
</dbReference>
<feature type="compositionally biased region" description="Low complexity" evidence="2">
    <location>
        <begin position="240"/>
        <end position="251"/>
    </location>
</feature>
<comment type="caution">
    <text evidence="4">The sequence shown here is derived from an EMBL/GenBank/DDBJ whole genome shotgun (WGS) entry which is preliminary data.</text>
</comment>
<dbReference type="Pfam" id="PF00385">
    <property type="entry name" value="Chromo"/>
    <property type="match status" value="1"/>
</dbReference>
<feature type="compositionally biased region" description="Low complexity" evidence="2">
    <location>
        <begin position="364"/>
        <end position="375"/>
    </location>
</feature>
<feature type="region of interest" description="Disordered" evidence="2">
    <location>
        <begin position="88"/>
        <end position="253"/>
    </location>
</feature>
<comment type="subunit">
    <text evidence="1">Component of the NuA4 histone acetyltransferase complex.</text>
</comment>
<dbReference type="GO" id="GO:0006338">
    <property type="term" value="P:chromatin remodeling"/>
    <property type="evidence" value="ECO:0007669"/>
    <property type="project" value="UniProtKB-ARBA"/>
</dbReference>
<dbReference type="OrthoDB" id="1918685at2759"/>
<dbReference type="STRING" id="1367422.A0A178ZDI5"/>
<name>A0A178ZDI5_9EURO</name>
<keyword evidence="5" id="KW-1185">Reference proteome</keyword>
<dbReference type="EMBL" id="LVYI01000007">
    <property type="protein sequence ID" value="OAP57839.1"/>
    <property type="molecule type" value="Genomic_DNA"/>
</dbReference>
<gene>
    <name evidence="4" type="ORF">AYL99_08577</name>
</gene>